<evidence type="ECO:0000259" key="5">
    <source>
        <dbReference type="Pfam" id="PF13525"/>
    </source>
</evidence>
<feature type="domain" description="Outer membrane lipoprotein BamD-like" evidence="5">
    <location>
        <begin position="159"/>
        <end position="232"/>
    </location>
</feature>
<dbReference type="PROSITE" id="PS50005">
    <property type="entry name" value="TPR"/>
    <property type="match status" value="1"/>
</dbReference>
<keyword evidence="4" id="KW-1133">Transmembrane helix</keyword>
<protein>
    <recommendedName>
        <fullName evidence="5">Outer membrane lipoprotein BamD-like domain-containing protein</fullName>
    </recommendedName>
</protein>
<keyword evidence="3" id="KW-0175">Coiled coil</keyword>
<dbReference type="InterPro" id="IPR039565">
    <property type="entry name" value="BamD-like"/>
</dbReference>
<dbReference type="KEGG" id="cthd:CDO33_19735"/>
<reference evidence="6 7" key="1">
    <citation type="submission" date="2017-06" db="EMBL/GenBank/DDBJ databases">
        <title>Investigating the central metabolism of Clostridium thermosuccinogenes.</title>
        <authorList>
            <person name="Koendjbiharie J.G."/>
            <person name="van Kranenburg R."/>
        </authorList>
    </citation>
    <scope>NUCLEOTIDE SEQUENCE [LARGE SCALE GENOMIC DNA]</scope>
    <source>
        <strain evidence="6 7">DSM 5806</strain>
    </source>
</reference>
<organism evidence="6 7">
    <name type="scientific">Clostridium thermosuccinogenes</name>
    <dbReference type="NCBI Taxonomy" id="84032"/>
    <lineage>
        <taxon>Bacteria</taxon>
        <taxon>Bacillati</taxon>
        <taxon>Bacillota</taxon>
        <taxon>Clostridia</taxon>
        <taxon>Eubacteriales</taxon>
        <taxon>Clostridiaceae</taxon>
        <taxon>Clostridium</taxon>
    </lineage>
</organism>
<dbReference type="Pfam" id="PF13525">
    <property type="entry name" value="YfiO"/>
    <property type="match status" value="1"/>
</dbReference>
<evidence type="ECO:0000256" key="2">
    <source>
        <dbReference type="PROSITE-ProRule" id="PRU00339"/>
    </source>
</evidence>
<comment type="caution">
    <text evidence="6">The sequence shown here is derived from an EMBL/GenBank/DDBJ whole genome shotgun (WGS) entry which is preliminary data.</text>
</comment>
<keyword evidence="4" id="KW-0472">Membrane</keyword>
<dbReference type="InterPro" id="IPR019734">
    <property type="entry name" value="TPR_rpt"/>
</dbReference>
<gene>
    <name evidence="6" type="ORF">CDQ84_09600</name>
</gene>
<evidence type="ECO:0000256" key="1">
    <source>
        <dbReference type="ARBA" id="ARBA00022729"/>
    </source>
</evidence>
<dbReference type="InterPro" id="IPR011990">
    <property type="entry name" value="TPR-like_helical_dom_sf"/>
</dbReference>
<dbReference type="SUPFAM" id="SSF48452">
    <property type="entry name" value="TPR-like"/>
    <property type="match status" value="1"/>
</dbReference>
<keyword evidence="4" id="KW-0812">Transmembrane</keyword>
<evidence type="ECO:0000313" key="7">
    <source>
        <dbReference type="Proteomes" id="UP000236151"/>
    </source>
</evidence>
<evidence type="ECO:0000256" key="3">
    <source>
        <dbReference type="SAM" id="Coils"/>
    </source>
</evidence>
<keyword evidence="2" id="KW-0802">TPR repeat</keyword>
<keyword evidence="1" id="KW-0732">Signal</keyword>
<dbReference type="AlphaFoldDB" id="A0A2K2FE54"/>
<accession>A0A2K2FE54</accession>
<evidence type="ECO:0000313" key="6">
    <source>
        <dbReference type="EMBL" id="PNT98990.1"/>
    </source>
</evidence>
<evidence type="ECO:0000256" key="4">
    <source>
        <dbReference type="SAM" id="Phobius"/>
    </source>
</evidence>
<sequence length="245" mass="28802">MSDGSNKNFKIWVYAIVLFSFAFIVLLLTAYSQIKLNNSIAQYKSQLSDMESQYDNDKINLNATIELNEELSKKVDELKEELEASEKKIKEYEEKLKQQEENSNKDHLSYEALIKAQMEYEKGNYTSSAMILHKECNPDDLESSGLEKYNQLKSEVYKKASHQFYAEGYTLYKNKDYKEAINKFKMSLELVGNEYYSDDCYYFIAYSYYYNGDNEQAKKFAESLLEKYPDSTYKKATEDFLILLK</sequence>
<dbReference type="Gene3D" id="1.25.40.10">
    <property type="entry name" value="Tetratricopeptide repeat domain"/>
    <property type="match status" value="1"/>
</dbReference>
<feature type="transmembrane region" description="Helical" evidence="4">
    <location>
        <begin position="12"/>
        <end position="31"/>
    </location>
</feature>
<name>A0A2K2FE54_9CLOT</name>
<proteinExistence type="predicted"/>
<feature type="coiled-coil region" evidence="3">
    <location>
        <begin position="33"/>
        <end position="109"/>
    </location>
</feature>
<dbReference type="OrthoDB" id="1738448at2"/>
<dbReference type="EMBL" id="NIOJ01000022">
    <property type="protein sequence ID" value="PNT98990.1"/>
    <property type="molecule type" value="Genomic_DNA"/>
</dbReference>
<keyword evidence="7" id="KW-1185">Reference proteome</keyword>
<dbReference type="SMART" id="SM00028">
    <property type="entry name" value="TPR"/>
    <property type="match status" value="2"/>
</dbReference>
<dbReference type="Proteomes" id="UP000236151">
    <property type="component" value="Unassembled WGS sequence"/>
</dbReference>
<dbReference type="RefSeq" id="WP_103081524.1">
    <property type="nucleotide sequence ID" value="NZ_CP021850.1"/>
</dbReference>
<feature type="repeat" description="TPR" evidence="2">
    <location>
        <begin position="161"/>
        <end position="194"/>
    </location>
</feature>